<accession>A0AAD6L7N3</accession>
<proteinExistence type="predicted"/>
<feature type="compositionally biased region" description="Basic and acidic residues" evidence="1">
    <location>
        <begin position="1"/>
        <end position="12"/>
    </location>
</feature>
<dbReference type="AlphaFoldDB" id="A0AAD6L7N3"/>
<dbReference type="Proteomes" id="UP001164929">
    <property type="component" value="Chromosome 19"/>
</dbReference>
<feature type="region of interest" description="Disordered" evidence="1">
    <location>
        <begin position="1"/>
        <end position="23"/>
    </location>
</feature>
<evidence type="ECO:0000313" key="3">
    <source>
        <dbReference type="Proteomes" id="UP001164929"/>
    </source>
</evidence>
<name>A0AAD6L7N3_9ROSI</name>
<gene>
    <name evidence="2" type="ORF">NC653_041106</name>
</gene>
<dbReference type="EMBL" id="JAQIZT010000019">
    <property type="protein sequence ID" value="KAJ6951854.1"/>
    <property type="molecule type" value="Genomic_DNA"/>
</dbReference>
<reference evidence="2" key="1">
    <citation type="journal article" date="2023" name="Mol. Ecol. Resour.">
        <title>Chromosome-level genome assembly of a triploid poplar Populus alba 'Berolinensis'.</title>
        <authorList>
            <person name="Chen S."/>
            <person name="Yu Y."/>
            <person name="Wang X."/>
            <person name="Wang S."/>
            <person name="Zhang T."/>
            <person name="Zhou Y."/>
            <person name="He R."/>
            <person name="Meng N."/>
            <person name="Wang Y."/>
            <person name="Liu W."/>
            <person name="Liu Z."/>
            <person name="Liu J."/>
            <person name="Guo Q."/>
            <person name="Huang H."/>
            <person name="Sederoff R.R."/>
            <person name="Wang G."/>
            <person name="Qu G."/>
            <person name="Chen S."/>
        </authorList>
    </citation>
    <scope>NUCLEOTIDE SEQUENCE</scope>
    <source>
        <strain evidence="2">SC-2020</strain>
    </source>
</reference>
<protein>
    <submittedName>
        <fullName evidence="2">Uncharacterized protein</fullName>
    </submittedName>
</protein>
<comment type="caution">
    <text evidence="2">The sequence shown here is derived from an EMBL/GenBank/DDBJ whole genome shotgun (WGS) entry which is preliminary data.</text>
</comment>
<evidence type="ECO:0000256" key="1">
    <source>
        <dbReference type="SAM" id="MobiDB-lite"/>
    </source>
</evidence>
<sequence length="68" mass="7504">MGEILFRKQDREEGGEEEDPVDVSKAVGEAGKGLANLTQQSDNFEETLVVCIHVCSSKWSTGARKQKH</sequence>
<organism evidence="2 3">
    <name type="scientific">Populus alba x Populus x berolinensis</name>
    <dbReference type="NCBI Taxonomy" id="444605"/>
    <lineage>
        <taxon>Eukaryota</taxon>
        <taxon>Viridiplantae</taxon>
        <taxon>Streptophyta</taxon>
        <taxon>Embryophyta</taxon>
        <taxon>Tracheophyta</taxon>
        <taxon>Spermatophyta</taxon>
        <taxon>Magnoliopsida</taxon>
        <taxon>eudicotyledons</taxon>
        <taxon>Gunneridae</taxon>
        <taxon>Pentapetalae</taxon>
        <taxon>rosids</taxon>
        <taxon>fabids</taxon>
        <taxon>Malpighiales</taxon>
        <taxon>Salicaceae</taxon>
        <taxon>Saliceae</taxon>
        <taxon>Populus</taxon>
    </lineage>
</organism>
<evidence type="ECO:0000313" key="2">
    <source>
        <dbReference type="EMBL" id="KAJ6951854.1"/>
    </source>
</evidence>
<keyword evidence="3" id="KW-1185">Reference proteome</keyword>